<gene>
    <name evidence="5" type="ORF">S12H4_07990</name>
</gene>
<dbReference type="GO" id="GO:0016887">
    <property type="term" value="F:ATP hydrolysis activity"/>
    <property type="evidence" value="ECO:0007669"/>
    <property type="project" value="TreeGrafter"/>
</dbReference>
<protein>
    <recommendedName>
        <fullName evidence="4">Bacterial type II secretion system protein E domain-containing protein</fullName>
    </recommendedName>
</protein>
<dbReference type="InterPro" id="IPR007831">
    <property type="entry name" value="T2SS_GspE_N"/>
</dbReference>
<feature type="non-terminal residue" evidence="5">
    <location>
        <position position="381"/>
    </location>
</feature>
<feature type="region of interest" description="Disordered" evidence="3">
    <location>
        <begin position="132"/>
        <end position="151"/>
    </location>
</feature>
<dbReference type="AlphaFoldDB" id="X1R6A5"/>
<evidence type="ECO:0000313" key="5">
    <source>
        <dbReference type="EMBL" id="GAI62546.1"/>
    </source>
</evidence>
<dbReference type="Gene3D" id="3.40.50.300">
    <property type="entry name" value="P-loop containing nucleotide triphosphate hydrolases"/>
    <property type="match status" value="1"/>
</dbReference>
<dbReference type="PANTHER" id="PTHR30258">
    <property type="entry name" value="TYPE II SECRETION SYSTEM PROTEIN GSPE-RELATED"/>
    <property type="match status" value="1"/>
</dbReference>
<keyword evidence="2" id="KW-0067">ATP-binding</keyword>
<keyword evidence="1" id="KW-0547">Nucleotide-binding</keyword>
<dbReference type="EMBL" id="BARW01003027">
    <property type="protein sequence ID" value="GAI62546.1"/>
    <property type="molecule type" value="Genomic_DNA"/>
</dbReference>
<evidence type="ECO:0000256" key="3">
    <source>
        <dbReference type="SAM" id="MobiDB-lite"/>
    </source>
</evidence>
<dbReference type="Gene3D" id="3.30.450.90">
    <property type="match status" value="1"/>
</dbReference>
<feature type="domain" description="Bacterial type II secretion system protein E" evidence="4">
    <location>
        <begin position="359"/>
        <end position="373"/>
    </location>
</feature>
<dbReference type="Pfam" id="PF05157">
    <property type="entry name" value="MshEN"/>
    <property type="match status" value="1"/>
</dbReference>
<dbReference type="SUPFAM" id="SSF52540">
    <property type="entry name" value="P-loop containing nucleoside triphosphate hydrolases"/>
    <property type="match status" value="1"/>
</dbReference>
<dbReference type="Gene3D" id="3.30.300.160">
    <property type="entry name" value="Type II secretion system, protein E, N-terminal domain"/>
    <property type="match status" value="1"/>
</dbReference>
<feature type="non-terminal residue" evidence="5">
    <location>
        <position position="1"/>
    </location>
</feature>
<dbReference type="InterPro" id="IPR037257">
    <property type="entry name" value="T2SS_E_N_sf"/>
</dbReference>
<sequence length="381" mass="42577">QSKHGGRLGEILLRLEKLNHEDVTNALAEHLSMEYIRLDDTNKINNIDMDIARLLPENIAKRFCLVAINEVDGKVVVVMADPLNVIAIDTITLKMKRQIKPAISSPREINRAIELVYHGSDLEEEQLRSLVEGEEDSILSEEAEEPDISGEEDANKAPVIRFVDLLLSQAVKSRASDIHIEPQEKSTIVRMRIDGVLRSMVPPAKRMQAAVTARIKILSQMDIAERRLPQDGRFKIKASGRDIDVRVSVIPTIYGEKVVMRILDASAIDLNLDQLGFESGSLDEFKRMLSQPHGIIIVTGPTGSGKSTTLYSALNYLKDPTKNITTVENPVEYRLAGINQIQVKPEIQLDFAKCLRAILRQDPDIVLIGEIRDKETVEIAI</sequence>
<dbReference type="PANTHER" id="PTHR30258:SF1">
    <property type="entry name" value="PROTEIN TRANSPORT PROTEIN HOFB HOMOLOG"/>
    <property type="match status" value="1"/>
</dbReference>
<dbReference type="GO" id="GO:0005886">
    <property type="term" value="C:plasma membrane"/>
    <property type="evidence" value="ECO:0007669"/>
    <property type="project" value="TreeGrafter"/>
</dbReference>
<dbReference type="GO" id="GO:0005524">
    <property type="term" value="F:ATP binding"/>
    <property type="evidence" value="ECO:0007669"/>
    <property type="project" value="UniProtKB-KW"/>
</dbReference>
<organism evidence="5">
    <name type="scientific">marine sediment metagenome</name>
    <dbReference type="NCBI Taxonomy" id="412755"/>
    <lineage>
        <taxon>unclassified sequences</taxon>
        <taxon>metagenomes</taxon>
        <taxon>ecological metagenomes</taxon>
    </lineage>
</organism>
<dbReference type="PROSITE" id="PS00662">
    <property type="entry name" value="T2SP_E"/>
    <property type="match status" value="1"/>
</dbReference>
<dbReference type="InterPro" id="IPR001482">
    <property type="entry name" value="T2SS/T4SS_dom"/>
</dbReference>
<dbReference type="FunFam" id="3.30.450.90:FF:000001">
    <property type="entry name" value="Type II secretion system ATPase GspE"/>
    <property type="match status" value="1"/>
</dbReference>
<evidence type="ECO:0000256" key="2">
    <source>
        <dbReference type="ARBA" id="ARBA00022840"/>
    </source>
</evidence>
<accession>X1R6A5</accession>
<dbReference type="SUPFAM" id="SSF160246">
    <property type="entry name" value="EspE N-terminal domain-like"/>
    <property type="match status" value="1"/>
</dbReference>
<reference evidence="5" key="1">
    <citation type="journal article" date="2014" name="Front. Microbiol.">
        <title>High frequency of phylogenetically diverse reductive dehalogenase-homologous genes in deep subseafloor sedimentary metagenomes.</title>
        <authorList>
            <person name="Kawai M."/>
            <person name="Futagami T."/>
            <person name="Toyoda A."/>
            <person name="Takaki Y."/>
            <person name="Nishi S."/>
            <person name="Hori S."/>
            <person name="Arai W."/>
            <person name="Tsubouchi T."/>
            <person name="Morono Y."/>
            <person name="Uchiyama I."/>
            <person name="Ito T."/>
            <person name="Fujiyama A."/>
            <person name="Inagaki F."/>
            <person name="Takami H."/>
        </authorList>
    </citation>
    <scope>NUCLEOTIDE SEQUENCE</scope>
    <source>
        <strain evidence="5">Expedition CK06-06</strain>
    </source>
</reference>
<evidence type="ECO:0000259" key="4">
    <source>
        <dbReference type="PROSITE" id="PS00662"/>
    </source>
</evidence>
<dbReference type="CDD" id="cd01129">
    <property type="entry name" value="PulE-GspE-like"/>
    <property type="match status" value="1"/>
</dbReference>
<dbReference type="Pfam" id="PF00437">
    <property type="entry name" value="T2SSE"/>
    <property type="match status" value="1"/>
</dbReference>
<comment type="caution">
    <text evidence="5">The sequence shown here is derived from an EMBL/GenBank/DDBJ whole genome shotgun (WGS) entry which is preliminary data.</text>
</comment>
<evidence type="ECO:0000256" key="1">
    <source>
        <dbReference type="ARBA" id="ARBA00022741"/>
    </source>
</evidence>
<dbReference type="InterPro" id="IPR027417">
    <property type="entry name" value="P-loop_NTPase"/>
</dbReference>
<proteinExistence type="predicted"/>
<name>X1R6A5_9ZZZZ</name>